<comment type="caution">
    <text evidence="2">The sequence shown here is derived from an EMBL/GenBank/DDBJ whole genome shotgun (WGS) entry which is preliminary data.</text>
</comment>
<reference evidence="2 3" key="1">
    <citation type="submission" date="2022-12" db="EMBL/GenBank/DDBJ databases">
        <title>Chromosome-level genome of Tegillarca granosa.</title>
        <authorList>
            <person name="Kim J."/>
        </authorList>
    </citation>
    <scope>NUCLEOTIDE SEQUENCE [LARGE SCALE GENOMIC DNA]</scope>
    <source>
        <strain evidence="2">Teg-2019</strain>
        <tissue evidence="2">Adductor muscle</tissue>
    </source>
</reference>
<evidence type="ECO:0000313" key="3">
    <source>
        <dbReference type="Proteomes" id="UP001217089"/>
    </source>
</evidence>
<dbReference type="Proteomes" id="UP001217089">
    <property type="component" value="Unassembled WGS sequence"/>
</dbReference>
<feature type="region of interest" description="Disordered" evidence="1">
    <location>
        <begin position="30"/>
        <end position="49"/>
    </location>
</feature>
<name>A0ABQ9EYW0_TEGGR</name>
<proteinExistence type="predicted"/>
<sequence length="232" mass="26404">MMANNFHDHKHLNKDQRCYVVKETGTHSKTGFRDMGLTGSQPKSEKEMEEEAQKLQDDIKSKVTETFELLKQQWEINKKLQSDLEKLTVQMFSAVNQKLCQIVESELFTMLATHLETMNVNIQKEPCLHPQDHHDDVPLIVLCVNASRLGTDVTQALSNVTYNSSVAVAILHHKEFHALPSQASEKLLIGQDYKKLGLIVDIAFLTTKGMYPCELNNRSIDRLCQFISAFTT</sequence>
<evidence type="ECO:0000313" key="2">
    <source>
        <dbReference type="EMBL" id="KAJ8309040.1"/>
    </source>
</evidence>
<protein>
    <submittedName>
        <fullName evidence="2">Uncharacterized protein</fullName>
    </submittedName>
</protein>
<evidence type="ECO:0000256" key="1">
    <source>
        <dbReference type="SAM" id="MobiDB-lite"/>
    </source>
</evidence>
<gene>
    <name evidence="2" type="ORF">KUTeg_013914</name>
</gene>
<keyword evidence="3" id="KW-1185">Reference proteome</keyword>
<organism evidence="2 3">
    <name type="scientific">Tegillarca granosa</name>
    <name type="common">Malaysian cockle</name>
    <name type="synonym">Anadara granosa</name>
    <dbReference type="NCBI Taxonomy" id="220873"/>
    <lineage>
        <taxon>Eukaryota</taxon>
        <taxon>Metazoa</taxon>
        <taxon>Spiralia</taxon>
        <taxon>Lophotrochozoa</taxon>
        <taxon>Mollusca</taxon>
        <taxon>Bivalvia</taxon>
        <taxon>Autobranchia</taxon>
        <taxon>Pteriomorphia</taxon>
        <taxon>Arcoida</taxon>
        <taxon>Arcoidea</taxon>
        <taxon>Arcidae</taxon>
        <taxon>Tegillarca</taxon>
    </lineage>
</organism>
<accession>A0ABQ9EYW0</accession>
<dbReference type="EMBL" id="JARBDR010000657">
    <property type="protein sequence ID" value="KAJ8309040.1"/>
    <property type="molecule type" value="Genomic_DNA"/>
</dbReference>